<gene>
    <name evidence="7" type="ORF">JWJ88_18495</name>
</gene>
<protein>
    <submittedName>
        <fullName evidence="7">Sialic acid TRAP transporter substrate-binding protein SiaP</fullName>
    </submittedName>
</protein>
<evidence type="ECO:0000256" key="2">
    <source>
        <dbReference type="ARBA" id="ARBA00009023"/>
    </source>
</evidence>
<keyword evidence="8" id="KW-1185">Reference proteome</keyword>
<keyword evidence="4 6" id="KW-0732">Signal</keyword>
<evidence type="ECO:0000256" key="3">
    <source>
        <dbReference type="ARBA" id="ARBA00022448"/>
    </source>
</evidence>
<dbReference type="PANTHER" id="PTHR33376:SF4">
    <property type="entry name" value="SIALIC ACID-BINDING PERIPLASMIC PROTEIN SIAP"/>
    <property type="match status" value="1"/>
</dbReference>
<comment type="similarity">
    <text evidence="2">Belongs to the bacterial solute-binding protein 7 family.</text>
</comment>
<evidence type="ECO:0000256" key="6">
    <source>
        <dbReference type="SAM" id="SignalP"/>
    </source>
</evidence>
<name>A0ABX7JMQ6_9RHOB</name>
<evidence type="ECO:0000313" key="7">
    <source>
        <dbReference type="EMBL" id="QRZ14939.1"/>
    </source>
</evidence>
<dbReference type="PANTHER" id="PTHR33376">
    <property type="match status" value="1"/>
</dbReference>
<evidence type="ECO:0000256" key="1">
    <source>
        <dbReference type="ARBA" id="ARBA00004418"/>
    </source>
</evidence>
<keyword evidence="5" id="KW-0574">Periplasm</keyword>
<dbReference type="Pfam" id="PF03480">
    <property type="entry name" value="DctP"/>
    <property type="match status" value="1"/>
</dbReference>
<dbReference type="InterPro" id="IPR038404">
    <property type="entry name" value="TRAP_DctP_sf"/>
</dbReference>
<dbReference type="CDD" id="cd13672">
    <property type="entry name" value="PBP2_TRAP_Siap"/>
    <property type="match status" value="1"/>
</dbReference>
<dbReference type="Proteomes" id="UP000663629">
    <property type="component" value="Chromosome 2"/>
</dbReference>
<reference evidence="7 8" key="1">
    <citation type="submission" date="2021-02" db="EMBL/GenBank/DDBJ databases">
        <title>Paracoccus methylovroum sp.nov., a new methanol and methylamine utilizing methylotrophic denitrifer.</title>
        <authorList>
            <person name="Timsy T."/>
            <person name="Behrendt U."/>
            <person name="Ulrich A."/>
            <person name="Spanner T."/>
            <person name="Foesel B.U."/>
            <person name="Horn M.A."/>
            <person name="Kolb S."/>
        </authorList>
    </citation>
    <scope>NUCLEOTIDE SEQUENCE [LARGE SCALE GENOMIC DNA]</scope>
    <source>
        <strain evidence="7 8">H4-D09</strain>
    </source>
</reference>
<evidence type="ECO:0000313" key="8">
    <source>
        <dbReference type="Proteomes" id="UP000663629"/>
    </source>
</evidence>
<dbReference type="NCBIfam" id="TIGR00787">
    <property type="entry name" value="dctP"/>
    <property type="match status" value="1"/>
</dbReference>
<dbReference type="NCBIfam" id="NF037995">
    <property type="entry name" value="TRAP_S1"/>
    <property type="match status" value="1"/>
</dbReference>
<dbReference type="RefSeq" id="WP_205295905.1">
    <property type="nucleotide sequence ID" value="NZ_CP070371.1"/>
</dbReference>
<dbReference type="EMBL" id="CP070371">
    <property type="protein sequence ID" value="QRZ14939.1"/>
    <property type="molecule type" value="Genomic_DNA"/>
</dbReference>
<dbReference type="InterPro" id="IPR004682">
    <property type="entry name" value="TRAP_DctP"/>
</dbReference>
<feature type="chain" id="PRO_5045776787" evidence="6">
    <location>
        <begin position="26"/>
        <end position="325"/>
    </location>
</feature>
<dbReference type="PIRSF" id="PIRSF006470">
    <property type="entry name" value="DctB"/>
    <property type="match status" value="1"/>
</dbReference>
<dbReference type="InterPro" id="IPR018389">
    <property type="entry name" value="DctP_fam"/>
</dbReference>
<organism evidence="7 8">
    <name type="scientific">Paracoccus methylovorus</name>
    <dbReference type="NCBI Taxonomy" id="2812658"/>
    <lineage>
        <taxon>Bacteria</taxon>
        <taxon>Pseudomonadati</taxon>
        <taxon>Pseudomonadota</taxon>
        <taxon>Alphaproteobacteria</taxon>
        <taxon>Rhodobacterales</taxon>
        <taxon>Paracoccaceae</taxon>
        <taxon>Paracoccus</taxon>
    </lineage>
</organism>
<sequence length="325" mass="35542">MLTRRQLVGAVIGAALCVTAATANAQTVMKWAHIFEVSEPFHTEAVWAAEQIAERTEGRYKIEVYPAAQLGNEVNLDEGLTLGTVDIVILANGLAAKKYPPIGVTYYPFTFRDPAHLLAYTKSPAYKKLTEGYAEKAGHHILATAYYGTRHTTANKAITQCGDLAGMKMRVPSIPAYLAMPAACGANTTPIPFAELYLALQNGTVEAQENPLTSIEAKKLDEVQSHIALTGHIVDQLNIIVSKSAWNDLSEDDRAIFAEVMQEAAARASQKTSDREAELLEIFRNKGLTIDEVDRASFESAVIEKTKFEDLGYDKADWDAIHAVQ</sequence>
<keyword evidence="3" id="KW-0813">Transport</keyword>
<proteinExistence type="inferred from homology"/>
<dbReference type="Gene3D" id="3.40.190.170">
    <property type="entry name" value="Bacterial extracellular solute-binding protein, family 7"/>
    <property type="match status" value="1"/>
</dbReference>
<feature type="signal peptide" evidence="6">
    <location>
        <begin position="1"/>
        <end position="25"/>
    </location>
</feature>
<evidence type="ECO:0000256" key="4">
    <source>
        <dbReference type="ARBA" id="ARBA00022729"/>
    </source>
</evidence>
<evidence type="ECO:0000256" key="5">
    <source>
        <dbReference type="ARBA" id="ARBA00022764"/>
    </source>
</evidence>
<accession>A0ABX7JMQ6</accession>
<comment type="subcellular location">
    <subcellularLocation>
        <location evidence="1">Periplasm</location>
    </subcellularLocation>
</comment>